<comment type="caution">
    <text evidence="1">The sequence shown here is derived from an EMBL/GenBank/DDBJ whole genome shotgun (WGS) entry which is preliminary data.</text>
</comment>
<evidence type="ECO:0000313" key="1">
    <source>
        <dbReference type="EMBL" id="MCZ0666510.1"/>
    </source>
</evidence>
<dbReference type="AlphaFoldDB" id="A0A9Q4EY92"/>
<dbReference type="Proteomes" id="UP001079535">
    <property type="component" value="Unassembled WGS sequence"/>
</dbReference>
<protein>
    <submittedName>
        <fullName evidence="1">Uncharacterized protein</fullName>
    </submittedName>
</protein>
<reference evidence="1" key="1">
    <citation type="submission" date="2022-11" db="EMBL/GenBank/DDBJ databases">
        <title>Temperate bacteriophages infecting mucin-degrading bacterium Ruminococcus gnavus from the human gut.</title>
        <authorList>
            <person name="Buttimer C."/>
        </authorList>
    </citation>
    <scope>NUCLEOTIDE SEQUENCE</scope>
    <source>
        <strain evidence="1">CCUG 49994</strain>
    </source>
</reference>
<name>A0A9Q4EY92_MEDGN</name>
<gene>
    <name evidence="1" type="ORF">OZZ17_03020</name>
</gene>
<sequence>MIEDKNTVQELNLEQKVTIKSIANWTTGFKRIETNGDVTIPANGTVRLQRSEIITQIQNGNRLLTGIDDRGSHATLYVDDKPTRIEVDFESEDGKQVQNILTVDAVKKLFEYKTLKTFEEKLKDLVVTRAEKFAILEIIKREKLNDFEKIRIVENYVEHKI</sequence>
<dbReference type="RefSeq" id="WP_009245957.1">
    <property type="nucleotide sequence ID" value="NZ_CABKQB010000018.1"/>
</dbReference>
<evidence type="ECO:0000313" key="2">
    <source>
        <dbReference type="Proteomes" id="UP001079535"/>
    </source>
</evidence>
<proteinExistence type="predicted"/>
<dbReference type="EMBL" id="JAPRAY010000003">
    <property type="protein sequence ID" value="MCZ0666510.1"/>
    <property type="molecule type" value="Genomic_DNA"/>
</dbReference>
<accession>A0A9Q4EY92</accession>
<organism evidence="1 2">
    <name type="scientific">Mediterraneibacter gnavus</name>
    <name type="common">Ruminococcus gnavus</name>
    <dbReference type="NCBI Taxonomy" id="33038"/>
    <lineage>
        <taxon>Bacteria</taxon>
        <taxon>Bacillati</taxon>
        <taxon>Bacillota</taxon>
        <taxon>Clostridia</taxon>
        <taxon>Lachnospirales</taxon>
        <taxon>Lachnospiraceae</taxon>
        <taxon>Mediterraneibacter</taxon>
    </lineage>
</organism>